<sequence length="188" mass="21081">MVSPRRVTWRLLVVLTMTLVLICSVTTCLGQTTGKVEIPGKIRSSDANGKAAISMRFLKGGGTGGDRADALVNTEERGFLADKLIHNPILQLGLKLSLKQQRTPVQVLEDFEKHRIPLNENFLLMWLGYVQKYRTKMETIWPDNKYVVEKLQDLVPASQLPDLFNAMKKKTSLRGFANALENVALNSK</sequence>
<evidence type="ECO:0000313" key="3">
    <source>
        <dbReference type="Proteomes" id="UP000198211"/>
    </source>
</evidence>
<comment type="caution">
    <text evidence="2">The sequence shown here is derived from an EMBL/GenBank/DDBJ whole genome shotgun (WGS) entry which is preliminary data.</text>
</comment>
<dbReference type="Proteomes" id="UP000198211">
    <property type="component" value="Unassembled WGS sequence"/>
</dbReference>
<gene>
    <name evidence="2" type="ORF">PHMEG_00038584</name>
</gene>
<dbReference type="OrthoDB" id="142697at2759"/>
<evidence type="ECO:0000313" key="2">
    <source>
        <dbReference type="EMBL" id="OWY92426.1"/>
    </source>
</evidence>
<dbReference type="AlphaFoldDB" id="A0A225UIL1"/>
<keyword evidence="1" id="KW-0732">Signal</keyword>
<feature type="chain" id="PRO_5013325074" evidence="1">
    <location>
        <begin position="31"/>
        <end position="188"/>
    </location>
</feature>
<name>A0A225UIL1_9STRA</name>
<keyword evidence="3" id="KW-1185">Reference proteome</keyword>
<dbReference type="EMBL" id="NBNE01018086">
    <property type="protein sequence ID" value="OWY92426.1"/>
    <property type="molecule type" value="Genomic_DNA"/>
</dbReference>
<protein>
    <submittedName>
        <fullName evidence="2">RxLR effector protein</fullName>
    </submittedName>
</protein>
<evidence type="ECO:0000256" key="1">
    <source>
        <dbReference type="SAM" id="SignalP"/>
    </source>
</evidence>
<organism evidence="2 3">
    <name type="scientific">Phytophthora megakarya</name>
    <dbReference type="NCBI Taxonomy" id="4795"/>
    <lineage>
        <taxon>Eukaryota</taxon>
        <taxon>Sar</taxon>
        <taxon>Stramenopiles</taxon>
        <taxon>Oomycota</taxon>
        <taxon>Peronosporomycetes</taxon>
        <taxon>Peronosporales</taxon>
        <taxon>Peronosporaceae</taxon>
        <taxon>Phytophthora</taxon>
    </lineage>
</organism>
<proteinExistence type="predicted"/>
<accession>A0A225UIL1</accession>
<reference evidence="3" key="1">
    <citation type="submission" date="2017-03" db="EMBL/GenBank/DDBJ databases">
        <title>Phytopthora megakarya and P. palmivora, two closely related causual agents of cacao black pod achieved similar genome size and gene model numbers by different mechanisms.</title>
        <authorList>
            <person name="Ali S."/>
            <person name="Shao J."/>
            <person name="Larry D.J."/>
            <person name="Kronmiller B."/>
            <person name="Shen D."/>
            <person name="Strem M.D."/>
            <person name="Melnick R.L."/>
            <person name="Guiltinan M.J."/>
            <person name="Tyler B.M."/>
            <person name="Meinhardt L.W."/>
            <person name="Bailey B.A."/>
        </authorList>
    </citation>
    <scope>NUCLEOTIDE SEQUENCE [LARGE SCALE GENOMIC DNA]</scope>
    <source>
        <strain evidence="3">zdho120</strain>
    </source>
</reference>
<feature type="signal peptide" evidence="1">
    <location>
        <begin position="1"/>
        <end position="30"/>
    </location>
</feature>